<dbReference type="CDD" id="cd14014">
    <property type="entry name" value="STKc_PknB_like"/>
    <property type="match status" value="1"/>
</dbReference>
<dbReference type="AlphaFoldDB" id="A6GB70"/>
<evidence type="ECO:0000313" key="6">
    <source>
        <dbReference type="EMBL" id="EDM76867.1"/>
    </source>
</evidence>
<reference evidence="6 7" key="1">
    <citation type="submission" date="2007-06" db="EMBL/GenBank/DDBJ databases">
        <authorList>
            <person name="Shimkets L."/>
            <person name="Ferriera S."/>
            <person name="Johnson J."/>
            <person name="Kravitz S."/>
            <person name="Beeson K."/>
            <person name="Sutton G."/>
            <person name="Rogers Y.-H."/>
            <person name="Friedman R."/>
            <person name="Frazier M."/>
            <person name="Venter J.C."/>
        </authorList>
    </citation>
    <scope>NUCLEOTIDE SEQUENCE [LARGE SCALE GENOMIC DNA]</scope>
    <source>
        <strain evidence="6 7">SIR-1</strain>
    </source>
</reference>
<dbReference type="PANTHER" id="PTHR43289">
    <property type="entry name" value="MITOGEN-ACTIVATED PROTEIN KINASE KINASE KINASE 20-RELATED"/>
    <property type="match status" value="1"/>
</dbReference>
<dbReference type="SUPFAM" id="SSF56112">
    <property type="entry name" value="Protein kinase-like (PK-like)"/>
    <property type="match status" value="1"/>
</dbReference>
<gene>
    <name evidence="6" type="ORF">PPSIR1_24614</name>
</gene>
<evidence type="ECO:0000256" key="1">
    <source>
        <dbReference type="ARBA" id="ARBA00022679"/>
    </source>
</evidence>
<dbReference type="PROSITE" id="PS50011">
    <property type="entry name" value="PROTEIN_KINASE_DOM"/>
    <property type="match status" value="1"/>
</dbReference>
<dbReference type="SMART" id="SM00220">
    <property type="entry name" value="S_TKc"/>
    <property type="match status" value="1"/>
</dbReference>
<feature type="domain" description="Protein kinase" evidence="5">
    <location>
        <begin position="36"/>
        <end position="330"/>
    </location>
</feature>
<dbReference type="STRING" id="391625.PPSIR1_24614"/>
<keyword evidence="1" id="KW-0808">Transferase</keyword>
<dbReference type="InterPro" id="IPR011009">
    <property type="entry name" value="Kinase-like_dom_sf"/>
</dbReference>
<protein>
    <submittedName>
        <fullName evidence="6">Serine/threonine kinase family protein</fullName>
    </submittedName>
</protein>
<evidence type="ECO:0000256" key="3">
    <source>
        <dbReference type="ARBA" id="ARBA00022777"/>
    </source>
</evidence>
<dbReference type="RefSeq" id="WP_006973961.1">
    <property type="nucleotide sequence ID" value="NZ_ABCS01000056.1"/>
</dbReference>
<dbReference type="GO" id="GO:0005524">
    <property type="term" value="F:ATP binding"/>
    <property type="evidence" value="ECO:0007669"/>
    <property type="project" value="UniProtKB-KW"/>
</dbReference>
<dbReference type="GO" id="GO:0004674">
    <property type="term" value="F:protein serine/threonine kinase activity"/>
    <property type="evidence" value="ECO:0007669"/>
    <property type="project" value="TreeGrafter"/>
</dbReference>
<dbReference type="InterPro" id="IPR000719">
    <property type="entry name" value="Prot_kinase_dom"/>
</dbReference>
<accession>A6GB70</accession>
<organism evidence="6 7">
    <name type="scientific">Plesiocystis pacifica SIR-1</name>
    <dbReference type="NCBI Taxonomy" id="391625"/>
    <lineage>
        <taxon>Bacteria</taxon>
        <taxon>Pseudomonadati</taxon>
        <taxon>Myxococcota</taxon>
        <taxon>Polyangia</taxon>
        <taxon>Nannocystales</taxon>
        <taxon>Nannocystaceae</taxon>
        <taxon>Plesiocystis</taxon>
    </lineage>
</organism>
<dbReference type="Proteomes" id="UP000005801">
    <property type="component" value="Unassembled WGS sequence"/>
</dbReference>
<name>A6GB70_9BACT</name>
<dbReference type="OrthoDB" id="9801841at2"/>
<proteinExistence type="predicted"/>
<keyword evidence="2" id="KW-0547">Nucleotide-binding</keyword>
<dbReference type="Gene3D" id="1.10.510.10">
    <property type="entry name" value="Transferase(Phosphotransferase) domain 1"/>
    <property type="match status" value="1"/>
</dbReference>
<evidence type="ECO:0000256" key="4">
    <source>
        <dbReference type="ARBA" id="ARBA00022840"/>
    </source>
</evidence>
<dbReference type="Pfam" id="PF00069">
    <property type="entry name" value="Pkinase"/>
    <property type="match status" value="1"/>
</dbReference>
<comment type="caution">
    <text evidence="6">The sequence shown here is derived from an EMBL/GenBank/DDBJ whole genome shotgun (WGS) entry which is preliminary data.</text>
</comment>
<dbReference type="Gene3D" id="3.30.200.20">
    <property type="entry name" value="Phosphorylase Kinase, domain 1"/>
    <property type="match status" value="1"/>
</dbReference>
<dbReference type="PANTHER" id="PTHR43289:SF6">
    <property type="entry name" value="SERINE_THREONINE-PROTEIN KINASE NEKL-3"/>
    <property type="match status" value="1"/>
</dbReference>
<sequence>MARPNTDETLVSTDSIAGSSADYGGLTLGKRVGGYLVIERISGRVDEAAVYSAYDPRADRKVALRLIHPVVAAHEESEAAAARVAKQVEALRTIRHPNVAAVLDHGTILGVVYVITEFIPGQTLRAWLDADEAPSLAARIACIRGLAAGLHAGHEAGVLHLDVRPETVLVTAEGQPVLVGLGLSRIARAGHNQAAASIRVRRVAAQDASADSLSQPLVRDGERVGVPAYLAPEQYAGVPLDPGADQFSACVTAYELLYGERPFAGRTIKARMLAIEEGRVRDPRRGPAGKVPAWLRAVLLRGLQHEVEARWPSLDAFVEALDAGLTRPRLMAAGLAVGATVLAAVAALLAPSAASTNPASPSNPGAALPPELETLTASVRADEDLRSAEATLSLARGLELEQALPWYALAASFADDDPALVAEIALAHAGALTQLERHAEAREHVRAALDDLAPDAPARASLEAWLAEHPDAPPDAATPP</sequence>
<evidence type="ECO:0000313" key="7">
    <source>
        <dbReference type="Proteomes" id="UP000005801"/>
    </source>
</evidence>
<keyword evidence="4" id="KW-0067">ATP-binding</keyword>
<evidence type="ECO:0000259" key="5">
    <source>
        <dbReference type="PROSITE" id="PS50011"/>
    </source>
</evidence>
<dbReference type="EMBL" id="ABCS01000056">
    <property type="protein sequence ID" value="EDM76867.1"/>
    <property type="molecule type" value="Genomic_DNA"/>
</dbReference>
<keyword evidence="7" id="KW-1185">Reference proteome</keyword>
<keyword evidence="3 6" id="KW-0418">Kinase</keyword>
<dbReference type="eggNOG" id="COG0515">
    <property type="taxonomic scope" value="Bacteria"/>
</dbReference>
<evidence type="ECO:0000256" key="2">
    <source>
        <dbReference type="ARBA" id="ARBA00022741"/>
    </source>
</evidence>